<comment type="caution">
    <text evidence="16">The sequence shown here is derived from an EMBL/GenBank/DDBJ whole genome shotgun (WGS) entry which is preliminary data.</text>
</comment>
<dbReference type="OrthoDB" id="9776552at2"/>
<evidence type="ECO:0000256" key="5">
    <source>
        <dbReference type="ARBA" id="ARBA00022553"/>
    </source>
</evidence>
<dbReference type="Gene3D" id="6.10.340.10">
    <property type="match status" value="1"/>
</dbReference>
<evidence type="ECO:0000256" key="13">
    <source>
        <dbReference type="ARBA" id="ARBA00023136"/>
    </source>
</evidence>
<keyword evidence="12" id="KW-0902">Two-component regulatory system</keyword>
<evidence type="ECO:0000256" key="6">
    <source>
        <dbReference type="ARBA" id="ARBA00022679"/>
    </source>
</evidence>
<dbReference type="EMBL" id="QXQB01000001">
    <property type="protein sequence ID" value="RJX41553.1"/>
    <property type="molecule type" value="Genomic_DNA"/>
</dbReference>
<keyword evidence="9 16" id="KW-0418">Kinase</keyword>
<evidence type="ECO:0000256" key="7">
    <source>
        <dbReference type="ARBA" id="ARBA00022692"/>
    </source>
</evidence>
<dbReference type="InterPro" id="IPR003594">
    <property type="entry name" value="HATPase_dom"/>
</dbReference>
<dbReference type="Pfam" id="PF00672">
    <property type="entry name" value="HAMP"/>
    <property type="match status" value="1"/>
</dbReference>
<dbReference type="Proteomes" id="UP000267798">
    <property type="component" value="Unassembled WGS sequence"/>
</dbReference>
<evidence type="ECO:0000256" key="1">
    <source>
        <dbReference type="ARBA" id="ARBA00000085"/>
    </source>
</evidence>
<evidence type="ECO:0000259" key="15">
    <source>
        <dbReference type="PROSITE" id="PS50885"/>
    </source>
</evidence>
<keyword evidence="6" id="KW-0808">Transferase</keyword>
<dbReference type="PANTHER" id="PTHR34220">
    <property type="entry name" value="SENSOR HISTIDINE KINASE YPDA"/>
    <property type="match status" value="1"/>
</dbReference>
<dbReference type="InterPro" id="IPR036890">
    <property type="entry name" value="HATPase_C_sf"/>
</dbReference>
<dbReference type="CDD" id="cd06225">
    <property type="entry name" value="HAMP"/>
    <property type="match status" value="1"/>
</dbReference>
<dbReference type="GO" id="GO:0005524">
    <property type="term" value="F:ATP binding"/>
    <property type="evidence" value="ECO:0007669"/>
    <property type="project" value="UniProtKB-KW"/>
</dbReference>
<dbReference type="PRINTS" id="PR00344">
    <property type="entry name" value="BCTRLSENSOR"/>
</dbReference>
<dbReference type="InterPro" id="IPR003660">
    <property type="entry name" value="HAMP_dom"/>
</dbReference>
<dbReference type="Gene3D" id="3.30.565.10">
    <property type="entry name" value="Histidine kinase-like ATPase, C-terminal domain"/>
    <property type="match status" value="1"/>
</dbReference>
<dbReference type="Pfam" id="PF02518">
    <property type="entry name" value="HATPase_c"/>
    <property type="match status" value="1"/>
</dbReference>
<reference evidence="16 17" key="1">
    <citation type="submission" date="2018-09" db="EMBL/GenBank/DDBJ databases">
        <title>Paenibacillus aracenensis nov. sp. isolated from a cave in southern Spain.</title>
        <authorList>
            <person name="Jurado V."/>
            <person name="Gutierrez-Patricio S."/>
            <person name="Gonzalez-Pimentel J.L."/>
            <person name="Miller A.Z."/>
            <person name="Laiz L."/>
            <person name="Saiz-Jimenez C."/>
        </authorList>
    </citation>
    <scope>NUCLEOTIDE SEQUENCE [LARGE SCALE GENOMIC DNA]</scope>
    <source>
        <strain evidence="16 17">JCM 19203</strain>
    </source>
</reference>
<dbReference type="EC" id="2.7.13.3" evidence="3"/>
<dbReference type="SUPFAM" id="SSF158472">
    <property type="entry name" value="HAMP domain-like"/>
    <property type="match status" value="1"/>
</dbReference>
<evidence type="ECO:0000256" key="9">
    <source>
        <dbReference type="ARBA" id="ARBA00022777"/>
    </source>
</evidence>
<gene>
    <name evidence="16" type="ORF">D3P09_06195</name>
</gene>
<evidence type="ECO:0000256" key="3">
    <source>
        <dbReference type="ARBA" id="ARBA00012438"/>
    </source>
</evidence>
<dbReference type="GO" id="GO:0005886">
    <property type="term" value="C:plasma membrane"/>
    <property type="evidence" value="ECO:0007669"/>
    <property type="project" value="UniProtKB-SubCell"/>
</dbReference>
<organism evidence="16 17">
    <name type="scientific">Paenibacillus pinisoli</name>
    <dbReference type="NCBI Taxonomy" id="1276110"/>
    <lineage>
        <taxon>Bacteria</taxon>
        <taxon>Bacillati</taxon>
        <taxon>Bacillota</taxon>
        <taxon>Bacilli</taxon>
        <taxon>Bacillales</taxon>
        <taxon>Paenibacillaceae</taxon>
        <taxon>Paenibacillus</taxon>
    </lineage>
</organism>
<evidence type="ECO:0000256" key="10">
    <source>
        <dbReference type="ARBA" id="ARBA00022840"/>
    </source>
</evidence>
<keyword evidence="10" id="KW-0067">ATP-binding</keyword>
<keyword evidence="5" id="KW-0597">Phosphoprotein</keyword>
<comment type="subcellular location">
    <subcellularLocation>
        <location evidence="2">Cell membrane</location>
        <topology evidence="2">Multi-pass membrane protein</topology>
    </subcellularLocation>
</comment>
<evidence type="ECO:0000313" key="16">
    <source>
        <dbReference type="EMBL" id="RJX41553.1"/>
    </source>
</evidence>
<dbReference type="InterPro" id="IPR004358">
    <property type="entry name" value="Sig_transdc_His_kin-like_C"/>
</dbReference>
<dbReference type="InterPro" id="IPR010559">
    <property type="entry name" value="Sig_transdc_His_kin_internal"/>
</dbReference>
<evidence type="ECO:0000256" key="4">
    <source>
        <dbReference type="ARBA" id="ARBA00022475"/>
    </source>
</evidence>
<evidence type="ECO:0000313" key="17">
    <source>
        <dbReference type="Proteomes" id="UP000267798"/>
    </source>
</evidence>
<feature type="domain" description="HAMP" evidence="15">
    <location>
        <begin position="338"/>
        <end position="390"/>
    </location>
</feature>
<proteinExistence type="predicted"/>
<keyword evidence="8" id="KW-0547">Nucleotide-binding</keyword>
<keyword evidence="7 14" id="KW-0812">Transmembrane</keyword>
<evidence type="ECO:0000256" key="11">
    <source>
        <dbReference type="ARBA" id="ARBA00022989"/>
    </source>
</evidence>
<dbReference type="SMART" id="SM00304">
    <property type="entry name" value="HAMP"/>
    <property type="match status" value="1"/>
</dbReference>
<protein>
    <recommendedName>
        <fullName evidence="3">histidine kinase</fullName>
        <ecNumber evidence="3">2.7.13.3</ecNumber>
    </recommendedName>
</protein>
<evidence type="ECO:0000256" key="8">
    <source>
        <dbReference type="ARBA" id="ARBA00022741"/>
    </source>
</evidence>
<keyword evidence="11 14" id="KW-1133">Transmembrane helix</keyword>
<dbReference type="PANTHER" id="PTHR34220:SF11">
    <property type="entry name" value="SENSOR PROTEIN KINASE HPTS"/>
    <property type="match status" value="1"/>
</dbReference>
<dbReference type="SUPFAM" id="SSF55874">
    <property type="entry name" value="ATPase domain of HSP90 chaperone/DNA topoisomerase II/histidine kinase"/>
    <property type="match status" value="1"/>
</dbReference>
<dbReference type="PROSITE" id="PS50885">
    <property type="entry name" value="HAMP"/>
    <property type="match status" value="1"/>
</dbReference>
<evidence type="ECO:0000256" key="2">
    <source>
        <dbReference type="ARBA" id="ARBA00004651"/>
    </source>
</evidence>
<dbReference type="InterPro" id="IPR050640">
    <property type="entry name" value="Bact_2-comp_sensor_kinase"/>
</dbReference>
<dbReference type="GO" id="GO:0000155">
    <property type="term" value="F:phosphorelay sensor kinase activity"/>
    <property type="evidence" value="ECO:0007669"/>
    <property type="project" value="InterPro"/>
</dbReference>
<feature type="transmembrane region" description="Helical" evidence="14">
    <location>
        <begin position="21"/>
        <end position="42"/>
    </location>
</feature>
<evidence type="ECO:0000256" key="14">
    <source>
        <dbReference type="SAM" id="Phobius"/>
    </source>
</evidence>
<keyword evidence="13 14" id="KW-0472">Membrane</keyword>
<keyword evidence="4" id="KW-1003">Cell membrane</keyword>
<dbReference type="RefSeq" id="WP_120108059.1">
    <property type="nucleotide sequence ID" value="NZ_QXQB01000001.1"/>
</dbReference>
<dbReference type="SMART" id="SM00387">
    <property type="entry name" value="HATPase_c"/>
    <property type="match status" value="1"/>
</dbReference>
<name>A0A3A6Q254_9BACL</name>
<sequence length="638" mass="73885">MRQRLRWNRLAQYIGNMRLQTKMVVSYILVILIPILIFSSYMSNNSYNNTIHDTIQSNQYLLDVEYNKITNNIDLMERTAQLMLLDNKVLDYLVLKQEMDTLSLMDFSRNVLPDLVRLQFNNPNIAHIRMYFNNPYTKELWPIFLDEKRIANAPWKAELMERNGMELWVFDKEDRNVMSLPTSESFEKEKPKVSLLRQISYGTDKDAGIVQIDMYLDDFFSRVQPDEQERQSRLLLLDRESQFFYHDKTSFVDNIPLDDLEQRIRSASATEATHFEADYNGVPYIIIFKKIDLLDAFIISAVSLEEPLHAIRDTVQNLIIVSVVLIAILSLVTYLLSRIIFKRLRMLQNSMNRVRNGDLQVNIDVSGGGEVGEIALHFKMLMKKINSLIVDAVNKQAAAKEAELNAMKNQIDSHFMYNTLENLKMLAEVEGQYVLSDALTSLGRMMRYNLQWTSNYVRLRDEVHHIQNYIAIMNIRYDDRISLQLFVPPAYMEHEILKMSLQPIVENAIKHGLYTNEQGEELPLVLSIRVHEANDHMLIELMDNGKGMDAERVNRINYMIRLNDADFRQVQGAIKPGEEKGNGIGLRNVNQRVKMNYGNDYGIQVQSVEGQYTTVSIKLPTLLFTKGDAGHAETADRG</sequence>
<comment type="catalytic activity">
    <reaction evidence="1">
        <text>ATP + protein L-histidine = ADP + protein N-phospho-L-histidine.</text>
        <dbReference type="EC" id="2.7.13.3"/>
    </reaction>
</comment>
<accession>A0A3A6Q254</accession>
<dbReference type="AlphaFoldDB" id="A0A3A6Q254"/>
<evidence type="ECO:0000256" key="12">
    <source>
        <dbReference type="ARBA" id="ARBA00023012"/>
    </source>
</evidence>
<keyword evidence="17" id="KW-1185">Reference proteome</keyword>
<dbReference type="Pfam" id="PF06580">
    <property type="entry name" value="His_kinase"/>
    <property type="match status" value="1"/>
</dbReference>
<feature type="transmembrane region" description="Helical" evidence="14">
    <location>
        <begin position="318"/>
        <end position="341"/>
    </location>
</feature>